<name>A0A2V1CYL0_9PLEO</name>
<keyword evidence="2" id="KW-0732">Signal</keyword>
<gene>
    <name evidence="3" type="ORF">DM02DRAFT_401662</name>
</gene>
<keyword evidence="1" id="KW-1133">Transmembrane helix</keyword>
<feature type="transmembrane region" description="Helical" evidence="1">
    <location>
        <begin position="20"/>
        <end position="41"/>
    </location>
</feature>
<evidence type="ECO:0000313" key="4">
    <source>
        <dbReference type="Proteomes" id="UP000244855"/>
    </source>
</evidence>
<keyword evidence="1" id="KW-0812">Transmembrane</keyword>
<accession>A0A2V1CYL0</accession>
<dbReference type="OrthoDB" id="3777149at2759"/>
<feature type="signal peptide" evidence="2">
    <location>
        <begin position="1"/>
        <end position="21"/>
    </location>
</feature>
<feature type="chain" id="PRO_5016122909" description="Cation-transporting P-type ATPase C-terminal domain-containing protein" evidence="2">
    <location>
        <begin position="22"/>
        <end position="147"/>
    </location>
</feature>
<evidence type="ECO:0000313" key="3">
    <source>
        <dbReference type="EMBL" id="PVH90827.1"/>
    </source>
</evidence>
<reference evidence="3 4" key="1">
    <citation type="journal article" date="2018" name="Sci. Rep.">
        <title>Comparative genomics provides insights into the lifestyle and reveals functional heterogeneity of dark septate endophytic fungi.</title>
        <authorList>
            <person name="Knapp D.G."/>
            <person name="Nemeth J.B."/>
            <person name="Barry K."/>
            <person name="Hainaut M."/>
            <person name="Henrissat B."/>
            <person name="Johnson J."/>
            <person name="Kuo A."/>
            <person name="Lim J.H.P."/>
            <person name="Lipzen A."/>
            <person name="Nolan M."/>
            <person name="Ohm R.A."/>
            <person name="Tamas L."/>
            <person name="Grigoriev I.V."/>
            <person name="Spatafora J.W."/>
            <person name="Nagy L.G."/>
            <person name="Kovacs G.M."/>
        </authorList>
    </citation>
    <scope>NUCLEOTIDE SEQUENCE [LARGE SCALE GENOMIC DNA]</scope>
    <source>
        <strain evidence="3 4">DSE2036</strain>
    </source>
</reference>
<dbReference type="AlphaFoldDB" id="A0A2V1CYL0"/>
<proteinExistence type="predicted"/>
<dbReference type="Proteomes" id="UP000244855">
    <property type="component" value="Unassembled WGS sequence"/>
</dbReference>
<feature type="transmembrane region" description="Helical" evidence="1">
    <location>
        <begin position="62"/>
        <end position="84"/>
    </location>
</feature>
<organism evidence="3 4">
    <name type="scientific">Periconia macrospinosa</name>
    <dbReference type="NCBI Taxonomy" id="97972"/>
    <lineage>
        <taxon>Eukaryota</taxon>
        <taxon>Fungi</taxon>
        <taxon>Dikarya</taxon>
        <taxon>Ascomycota</taxon>
        <taxon>Pezizomycotina</taxon>
        <taxon>Dothideomycetes</taxon>
        <taxon>Pleosporomycetidae</taxon>
        <taxon>Pleosporales</taxon>
        <taxon>Massarineae</taxon>
        <taxon>Periconiaceae</taxon>
        <taxon>Periconia</taxon>
    </lineage>
</organism>
<sequence>MWCETFHLLLFLLIAGRDDFAHEYAMLSRIAMTSVVSWALWNEALQKHLGSGNPIPERVRTLRWFVAANALAASFQILGAIVQYNLSLANVRTSEIRQSIVLACLLAQIVALTAICTGRPVREMIESIRRPARTGIVIGRELYRWPV</sequence>
<evidence type="ECO:0008006" key="5">
    <source>
        <dbReference type="Google" id="ProtNLM"/>
    </source>
</evidence>
<feature type="transmembrane region" description="Helical" evidence="1">
    <location>
        <begin position="96"/>
        <end position="116"/>
    </location>
</feature>
<dbReference type="EMBL" id="KZ806079">
    <property type="protein sequence ID" value="PVH90827.1"/>
    <property type="molecule type" value="Genomic_DNA"/>
</dbReference>
<evidence type="ECO:0000256" key="1">
    <source>
        <dbReference type="SAM" id="Phobius"/>
    </source>
</evidence>
<protein>
    <recommendedName>
        <fullName evidence="5">Cation-transporting P-type ATPase C-terminal domain-containing protein</fullName>
    </recommendedName>
</protein>
<keyword evidence="1" id="KW-0472">Membrane</keyword>
<evidence type="ECO:0000256" key="2">
    <source>
        <dbReference type="SAM" id="SignalP"/>
    </source>
</evidence>
<keyword evidence="4" id="KW-1185">Reference proteome</keyword>